<evidence type="ECO:0000313" key="1">
    <source>
        <dbReference type="EMBL" id="MCW1916962.1"/>
    </source>
</evidence>
<comment type="caution">
    <text evidence="1">The sequence shown here is derived from an EMBL/GenBank/DDBJ whole genome shotgun (WGS) entry which is preliminary data.</text>
</comment>
<dbReference type="EMBL" id="JAPDDR010000022">
    <property type="protein sequence ID" value="MCW1916962.1"/>
    <property type="molecule type" value="Genomic_DNA"/>
</dbReference>
<reference evidence="1" key="1">
    <citation type="submission" date="2022-10" db="EMBL/GenBank/DDBJ databases">
        <title>Luteolibacter sp. GHJ8, whole genome shotgun sequencing project.</title>
        <authorList>
            <person name="Zhao G."/>
            <person name="Shen L."/>
        </authorList>
    </citation>
    <scope>NUCLEOTIDE SEQUENCE</scope>
    <source>
        <strain evidence="1">GHJ8</strain>
    </source>
</reference>
<accession>A0ABT3GAT8</accession>
<name>A0ABT3GAT8_9BACT</name>
<keyword evidence="2" id="KW-1185">Reference proteome</keyword>
<evidence type="ECO:0000313" key="2">
    <source>
        <dbReference type="Proteomes" id="UP001165653"/>
    </source>
</evidence>
<gene>
    <name evidence="1" type="ORF">OJ996_25460</name>
</gene>
<protein>
    <submittedName>
        <fullName evidence="1">Uncharacterized protein</fullName>
    </submittedName>
</protein>
<proteinExistence type="predicted"/>
<dbReference type="Proteomes" id="UP001165653">
    <property type="component" value="Unassembled WGS sequence"/>
</dbReference>
<organism evidence="1 2">
    <name type="scientific">Luteolibacter rhizosphaerae</name>
    <dbReference type="NCBI Taxonomy" id="2989719"/>
    <lineage>
        <taxon>Bacteria</taxon>
        <taxon>Pseudomonadati</taxon>
        <taxon>Verrucomicrobiota</taxon>
        <taxon>Verrucomicrobiia</taxon>
        <taxon>Verrucomicrobiales</taxon>
        <taxon>Verrucomicrobiaceae</taxon>
        <taxon>Luteolibacter</taxon>
    </lineage>
</organism>
<dbReference type="RefSeq" id="WP_264516582.1">
    <property type="nucleotide sequence ID" value="NZ_JAPDDR010000022.1"/>
</dbReference>
<sequence>MPITEEQRQTIVSSASSVLAASGATEVSLLEGLPDGKRLHISVSVLPPIDESSTGALLMKPEHYLQANGTGEA</sequence>